<keyword evidence="2" id="KW-1185">Reference proteome</keyword>
<evidence type="ECO:0000313" key="1">
    <source>
        <dbReference type="EMBL" id="ADV48994.1"/>
    </source>
</evidence>
<reference evidence="1 2" key="1">
    <citation type="journal article" date="2010" name="Stand. Genomic Sci.">
        <title>Complete genome sequence of Cellulophaga algicola type strain (IC166).</title>
        <authorList>
            <person name="Abt B."/>
            <person name="Lu M."/>
            <person name="Misra M."/>
            <person name="Han C."/>
            <person name="Nolan M."/>
            <person name="Lucas S."/>
            <person name="Hammon N."/>
            <person name="Deshpande S."/>
            <person name="Cheng J.F."/>
            <person name="Tapia R."/>
            <person name="Goodwin L."/>
            <person name="Pitluck S."/>
            <person name="Liolios K."/>
            <person name="Pagani I."/>
            <person name="Ivanova N."/>
            <person name="Mavromatis K."/>
            <person name="Ovchinikova G."/>
            <person name="Pati A."/>
            <person name="Chen A."/>
            <person name="Palaniappan K."/>
            <person name="Land M."/>
            <person name="Hauser L."/>
            <person name="Chang Y.J."/>
            <person name="Jeffries C.D."/>
            <person name="Detter J.C."/>
            <person name="Brambilla E."/>
            <person name="Rohde M."/>
            <person name="Tindall B.J."/>
            <person name="Goker M."/>
            <person name="Woyke T."/>
            <person name="Bristow J."/>
            <person name="Eisen J.A."/>
            <person name="Markowitz V."/>
            <person name="Hugenholtz P."/>
            <person name="Kyrpides N.C."/>
            <person name="Klenk H.P."/>
            <person name="Lapidus A."/>
        </authorList>
    </citation>
    <scope>NUCLEOTIDE SEQUENCE [LARGE SCALE GENOMIC DNA]</scope>
    <source>
        <strain evidence="2">DSM 14237 / IC166 / ACAM 630</strain>
    </source>
</reference>
<dbReference type="HOGENOM" id="CLU_1812308_0_0_10"/>
<gene>
    <name evidence="1" type="ordered locus">Celal_1692</name>
</gene>
<dbReference type="RefSeq" id="WP_013550474.1">
    <property type="nucleotide sequence ID" value="NC_014934.1"/>
</dbReference>
<dbReference type="Proteomes" id="UP000008634">
    <property type="component" value="Chromosome"/>
</dbReference>
<proteinExistence type="predicted"/>
<dbReference type="EMBL" id="CP002453">
    <property type="protein sequence ID" value="ADV48994.1"/>
    <property type="molecule type" value="Genomic_DNA"/>
</dbReference>
<name>E6XCK5_CELAD</name>
<accession>E6XCK5</accession>
<protein>
    <submittedName>
        <fullName evidence="1">Uncharacterized protein</fullName>
    </submittedName>
</protein>
<sequence length="142" mass="16145">MSNTEGKKESRKRILTLEIEGGGRTFDFSSQKLELIPENEPIIKLHFLKFGVFSNDDKLVKAKAQPQNTEPIFVGEDGELYTTEKGATLEIDEFFILEPRLDNFKGVRTGLIKGYLYILDEDNPETPIEYEINDSGRLNSIS</sequence>
<dbReference type="STRING" id="688270.Celal_1692"/>
<dbReference type="AlphaFoldDB" id="E6XCK5"/>
<dbReference type="KEGG" id="cao:Celal_1692"/>
<evidence type="ECO:0000313" key="2">
    <source>
        <dbReference type="Proteomes" id="UP000008634"/>
    </source>
</evidence>
<organism evidence="1 2">
    <name type="scientific">Cellulophaga algicola (strain DSM 14237 / IC166 / ACAM 630)</name>
    <dbReference type="NCBI Taxonomy" id="688270"/>
    <lineage>
        <taxon>Bacteria</taxon>
        <taxon>Pseudomonadati</taxon>
        <taxon>Bacteroidota</taxon>
        <taxon>Flavobacteriia</taxon>
        <taxon>Flavobacteriales</taxon>
        <taxon>Flavobacteriaceae</taxon>
        <taxon>Cellulophaga</taxon>
    </lineage>
</organism>